<feature type="transmembrane region" description="Helical" evidence="4">
    <location>
        <begin position="61"/>
        <end position="81"/>
    </location>
</feature>
<evidence type="ECO:0000256" key="1">
    <source>
        <dbReference type="ARBA" id="ARBA00004685"/>
    </source>
</evidence>
<dbReference type="Proteomes" id="UP000327118">
    <property type="component" value="Unassembled WGS sequence"/>
</dbReference>
<keyword evidence="6" id="KW-1185">Reference proteome</keyword>
<keyword evidence="4" id="KW-0472">Membrane</keyword>
<gene>
    <name evidence="5" type="ORF">BDV28DRAFT_151033</name>
</gene>
<keyword evidence="4" id="KW-1133">Transmembrane helix</keyword>
<dbReference type="Pfam" id="PF11807">
    <property type="entry name" value="UstYa"/>
    <property type="match status" value="1"/>
</dbReference>
<comment type="similarity">
    <text evidence="3">Belongs to the ustYa family.</text>
</comment>
<dbReference type="GO" id="GO:0043386">
    <property type="term" value="P:mycotoxin biosynthetic process"/>
    <property type="evidence" value="ECO:0007669"/>
    <property type="project" value="InterPro"/>
</dbReference>
<accession>A0A5N6Z060</accession>
<dbReference type="AlphaFoldDB" id="A0A5N6Z060"/>
<dbReference type="InterPro" id="IPR021765">
    <property type="entry name" value="UstYa-like"/>
</dbReference>
<keyword evidence="2" id="KW-0560">Oxidoreductase</keyword>
<protein>
    <submittedName>
        <fullName evidence="5">Uncharacterized protein</fullName>
    </submittedName>
</protein>
<organism evidence="5 6">
    <name type="scientific">Aspergillus coremiiformis</name>
    <dbReference type="NCBI Taxonomy" id="138285"/>
    <lineage>
        <taxon>Eukaryota</taxon>
        <taxon>Fungi</taxon>
        <taxon>Dikarya</taxon>
        <taxon>Ascomycota</taxon>
        <taxon>Pezizomycotina</taxon>
        <taxon>Eurotiomycetes</taxon>
        <taxon>Eurotiomycetidae</taxon>
        <taxon>Eurotiales</taxon>
        <taxon>Aspergillaceae</taxon>
        <taxon>Aspergillus</taxon>
        <taxon>Aspergillus subgen. Circumdati</taxon>
    </lineage>
</organism>
<sequence length="364" mass="40491">MEARVRLFLSRLKWTQNENNNMNNKQKKLYNPLPTEDISSSSSDFLPTRAEKRQTRTQKGLLILSTSLFLLCSGLSVALYLEKNVACESSSYGSESSIIPVPPRAVTFLPHDEYTQQPPEKPGSVWDKLIPPGRGFVKAIRTKSGSLAFEEYSSAAHETNPSKNVYSISAFHQMHCLAVIYNALSSKQNSGHKSRHDHSDHTNHCIDYLRQAIMCASDATLESSEVLDGNGNSTRAVDGWNNTHQCRDWDSLYEFASRHRLADGDGIVNALCQSNRPEMTVWLNSNGNMLKPLDGTSSHSSRSPPLLLMRAKQKFLGLTPCYGNTTSDRHDLMELLGQPTSGFIDVKFLIRGKKLTLIPAGLCS</sequence>
<dbReference type="PANTHER" id="PTHR33365:SF11">
    <property type="entry name" value="TAT PATHWAY SIGNAL SEQUENCE"/>
    <property type="match status" value="1"/>
</dbReference>
<evidence type="ECO:0000313" key="5">
    <source>
        <dbReference type="EMBL" id="KAE8350326.1"/>
    </source>
</evidence>
<name>A0A5N6Z060_9EURO</name>
<evidence type="ECO:0000256" key="2">
    <source>
        <dbReference type="ARBA" id="ARBA00023002"/>
    </source>
</evidence>
<evidence type="ECO:0000313" key="6">
    <source>
        <dbReference type="Proteomes" id="UP000327118"/>
    </source>
</evidence>
<dbReference type="EMBL" id="ML739232">
    <property type="protein sequence ID" value="KAE8350326.1"/>
    <property type="molecule type" value="Genomic_DNA"/>
</dbReference>
<dbReference type="PANTHER" id="PTHR33365">
    <property type="entry name" value="YALI0B05434P"/>
    <property type="match status" value="1"/>
</dbReference>
<keyword evidence="4" id="KW-0812">Transmembrane</keyword>
<evidence type="ECO:0000256" key="3">
    <source>
        <dbReference type="ARBA" id="ARBA00035112"/>
    </source>
</evidence>
<reference evidence="6" key="1">
    <citation type="submission" date="2019-04" db="EMBL/GenBank/DDBJ databases">
        <title>Friends and foes A comparative genomics studyof 23 Aspergillus species from section Flavi.</title>
        <authorList>
            <consortium name="DOE Joint Genome Institute"/>
            <person name="Kjaerbolling I."/>
            <person name="Vesth T."/>
            <person name="Frisvad J.C."/>
            <person name="Nybo J.L."/>
            <person name="Theobald S."/>
            <person name="Kildgaard S."/>
            <person name="Isbrandt T."/>
            <person name="Kuo A."/>
            <person name="Sato A."/>
            <person name="Lyhne E.K."/>
            <person name="Kogle M.E."/>
            <person name="Wiebenga A."/>
            <person name="Kun R.S."/>
            <person name="Lubbers R.J."/>
            <person name="Makela M.R."/>
            <person name="Barry K."/>
            <person name="Chovatia M."/>
            <person name="Clum A."/>
            <person name="Daum C."/>
            <person name="Haridas S."/>
            <person name="He G."/>
            <person name="LaButti K."/>
            <person name="Lipzen A."/>
            <person name="Mondo S."/>
            <person name="Riley R."/>
            <person name="Salamov A."/>
            <person name="Simmons B.A."/>
            <person name="Magnuson J.K."/>
            <person name="Henrissat B."/>
            <person name="Mortensen U.H."/>
            <person name="Larsen T.O."/>
            <person name="Devries R.P."/>
            <person name="Grigoriev I.V."/>
            <person name="Machida M."/>
            <person name="Baker S.E."/>
            <person name="Andersen M.R."/>
        </authorList>
    </citation>
    <scope>NUCLEOTIDE SEQUENCE [LARGE SCALE GENOMIC DNA]</scope>
    <source>
        <strain evidence="6">CBS 553.77</strain>
    </source>
</reference>
<evidence type="ECO:0000256" key="4">
    <source>
        <dbReference type="SAM" id="Phobius"/>
    </source>
</evidence>
<proteinExistence type="inferred from homology"/>
<dbReference type="OrthoDB" id="3687641at2759"/>
<comment type="pathway">
    <text evidence="1">Mycotoxin biosynthesis.</text>
</comment>
<dbReference type="GO" id="GO:0016491">
    <property type="term" value="F:oxidoreductase activity"/>
    <property type="evidence" value="ECO:0007669"/>
    <property type="project" value="UniProtKB-KW"/>
</dbReference>